<reference evidence="2" key="1">
    <citation type="journal article" date="2022" name="bioRxiv">
        <title>Sequencing and chromosome-scale assembly of the giantPleurodeles waltlgenome.</title>
        <authorList>
            <person name="Brown T."/>
            <person name="Elewa A."/>
            <person name="Iarovenko S."/>
            <person name="Subramanian E."/>
            <person name="Araus A.J."/>
            <person name="Petzold A."/>
            <person name="Susuki M."/>
            <person name="Suzuki K.-i.T."/>
            <person name="Hayashi T."/>
            <person name="Toyoda A."/>
            <person name="Oliveira C."/>
            <person name="Osipova E."/>
            <person name="Leigh N.D."/>
            <person name="Simon A."/>
            <person name="Yun M.H."/>
        </authorList>
    </citation>
    <scope>NUCLEOTIDE SEQUENCE</scope>
    <source>
        <strain evidence="2">20211129_DDA</strain>
        <tissue evidence="2">Liver</tissue>
    </source>
</reference>
<feature type="compositionally biased region" description="Basic and acidic residues" evidence="1">
    <location>
        <begin position="175"/>
        <end position="184"/>
    </location>
</feature>
<evidence type="ECO:0000313" key="2">
    <source>
        <dbReference type="EMBL" id="KAJ1161547.1"/>
    </source>
</evidence>
<dbReference type="Proteomes" id="UP001066276">
    <property type="component" value="Chromosome 4_2"/>
</dbReference>
<dbReference type="AlphaFoldDB" id="A0AAV7SAG6"/>
<protein>
    <submittedName>
        <fullName evidence="2">Uncharacterized protein</fullName>
    </submittedName>
</protein>
<organism evidence="2 3">
    <name type="scientific">Pleurodeles waltl</name>
    <name type="common">Iberian ribbed newt</name>
    <dbReference type="NCBI Taxonomy" id="8319"/>
    <lineage>
        <taxon>Eukaryota</taxon>
        <taxon>Metazoa</taxon>
        <taxon>Chordata</taxon>
        <taxon>Craniata</taxon>
        <taxon>Vertebrata</taxon>
        <taxon>Euteleostomi</taxon>
        <taxon>Amphibia</taxon>
        <taxon>Batrachia</taxon>
        <taxon>Caudata</taxon>
        <taxon>Salamandroidea</taxon>
        <taxon>Salamandridae</taxon>
        <taxon>Pleurodelinae</taxon>
        <taxon>Pleurodeles</taxon>
    </lineage>
</organism>
<proteinExistence type="predicted"/>
<keyword evidence="3" id="KW-1185">Reference proteome</keyword>
<feature type="compositionally biased region" description="Basic and acidic residues" evidence="1">
    <location>
        <begin position="86"/>
        <end position="101"/>
    </location>
</feature>
<comment type="caution">
    <text evidence="2">The sequence shown here is derived from an EMBL/GenBank/DDBJ whole genome shotgun (WGS) entry which is preliminary data.</text>
</comment>
<dbReference type="EMBL" id="JANPWB010000008">
    <property type="protein sequence ID" value="KAJ1161547.1"/>
    <property type="molecule type" value="Genomic_DNA"/>
</dbReference>
<feature type="region of interest" description="Disordered" evidence="1">
    <location>
        <begin position="175"/>
        <end position="194"/>
    </location>
</feature>
<feature type="compositionally biased region" description="Polar residues" evidence="1">
    <location>
        <begin position="73"/>
        <end position="82"/>
    </location>
</feature>
<gene>
    <name evidence="2" type="ORF">NDU88_002031</name>
</gene>
<sequence length="194" mass="20951">MSVVTQEWGESAIYRSPSSPAVLLPGLYPAAPPSAHLASSLPRTPHLDCCWATAPSISNAPGWRARAPPLPPSLTQCQSSALHPTGVEERRHPDRKARLDKTPGALVGQRQGCLQHPARKEREGSPRSSSAPTSIAALAAPEGDAQKEIQYLSTRDGEQLDPTTKLHRGRATYLMDDRALKEEEPLPEESSTQV</sequence>
<feature type="region of interest" description="Disordered" evidence="1">
    <location>
        <begin position="61"/>
        <end position="144"/>
    </location>
</feature>
<accession>A0AAV7SAG6</accession>
<evidence type="ECO:0000256" key="1">
    <source>
        <dbReference type="SAM" id="MobiDB-lite"/>
    </source>
</evidence>
<name>A0AAV7SAG6_PLEWA</name>
<evidence type="ECO:0000313" key="3">
    <source>
        <dbReference type="Proteomes" id="UP001066276"/>
    </source>
</evidence>